<dbReference type="Gramene" id="CDF35714">
    <property type="protein sequence ID" value="CDF35714"/>
    <property type="gene ID" value="CHC_T00004179001"/>
</dbReference>
<evidence type="ECO:0000256" key="3">
    <source>
        <dbReference type="PIRSR" id="PIRSR603782-2"/>
    </source>
</evidence>
<keyword evidence="5" id="KW-1133">Transmembrane helix</keyword>
<protein>
    <recommendedName>
        <fullName evidence="8">Thioredoxin domain-containing protein</fullName>
    </recommendedName>
</protein>
<comment type="similarity">
    <text evidence="1">Belongs to the SCO1/2 family.</text>
</comment>
<dbReference type="EMBL" id="HG001742">
    <property type="protein sequence ID" value="CDF35714.1"/>
    <property type="molecule type" value="Genomic_DNA"/>
</dbReference>
<gene>
    <name evidence="6" type="ORF">CHC_T00004179001</name>
</gene>
<dbReference type="Gene3D" id="3.40.30.10">
    <property type="entry name" value="Glutaredoxin"/>
    <property type="match status" value="1"/>
</dbReference>
<evidence type="ECO:0008006" key="8">
    <source>
        <dbReference type="Google" id="ProtNLM"/>
    </source>
</evidence>
<evidence type="ECO:0000256" key="1">
    <source>
        <dbReference type="ARBA" id="ARBA00010996"/>
    </source>
</evidence>
<dbReference type="PANTHER" id="PTHR12151:SF5">
    <property type="entry name" value="AT19154P"/>
    <property type="match status" value="1"/>
</dbReference>
<name>R7QCB0_CHOCR</name>
<reference evidence="7" key="1">
    <citation type="journal article" date="2013" name="Proc. Natl. Acad. Sci. U.S.A.">
        <title>Genome structure and metabolic features in the red seaweed Chondrus crispus shed light on evolution of the Archaeplastida.</title>
        <authorList>
            <person name="Collen J."/>
            <person name="Porcel B."/>
            <person name="Carre W."/>
            <person name="Ball S.G."/>
            <person name="Chaparro C."/>
            <person name="Tonon T."/>
            <person name="Barbeyron T."/>
            <person name="Michel G."/>
            <person name="Noel B."/>
            <person name="Valentin K."/>
            <person name="Elias M."/>
            <person name="Artiguenave F."/>
            <person name="Arun A."/>
            <person name="Aury J.M."/>
            <person name="Barbosa-Neto J.F."/>
            <person name="Bothwell J.H."/>
            <person name="Bouget F.Y."/>
            <person name="Brillet L."/>
            <person name="Cabello-Hurtado F."/>
            <person name="Capella-Gutierrez S."/>
            <person name="Charrier B."/>
            <person name="Cladiere L."/>
            <person name="Cock J.M."/>
            <person name="Coelho S.M."/>
            <person name="Colleoni C."/>
            <person name="Czjzek M."/>
            <person name="Da Silva C."/>
            <person name="Delage L."/>
            <person name="Denoeud F."/>
            <person name="Deschamps P."/>
            <person name="Dittami S.M."/>
            <person name="Gabaldon T."/>
            <person name="Gachon C.M."/>
            <person name="Groisillier A."/>
            <person name="Herve C."/>
            <person name="Jabbari K."/>
            <person name="Katinka M."/>
            <person name="Kloareg B."/>
            <person name="Kowalczyk N."/>
            <person name="Labadie K."/>
            <person name="Leblanc C."/>
            <person name="Lopez P.J."/>
            <person name="McLachlan D.H."/>
            <person name="Meslet-Cladiere L."/>
            <person name="Moustafa A."/>
            <person name="Nehr Z."/>
            <person name="Nyvall Collen P."/>
            <person name="Panaud O."/>
            <person name="Partensky F."/>
            <person name="Poulain J."/>
            <person name="Rensing S.A."/>
            <person name="Rousvoal S."/>
            <person name="Samson G."/>
            <person name="Symeonidi A."/>
            <person name="Weissenbach J."/>
            <person name="Zambounis A."/>
            <person name="Wincker P."/>
            <person name="Boyen C."/>
        </authorList>
    </citation>
    <scope>NUCLEOTIDE SEQUENCE [LARGE SCALE GENOMIC DNA]</scope>
    <source>
        <strain evidence="7">cv. Stackhouse</strain>
    </source>
</reference>
<dbReference type="CDD" id="cd02968">
    <property type="entry name" value="SCO"/>
    <property type="match status" value="1"/>
</dbReference>
<keyword evidence="2" id="KW-0186">Copper</keyword>
<evidence type="ECO:0000256" key="4">
    <source>
        <dbReference type="SAM" id="MobiDB-lite"/>
    </source>
</evidence>
<keyword evidence="7" id="KW-1185">Reference proteome</keyword>
<feature type="disulfide bond" description="Redox-active" evidence="3">
    <location>
        <begin position="117"/>
        <end position="121"/>
    </location>
</feature>
<evidence type="ECO:0000313" key="7">
    <source>
        <dbReference type="Proteomes" id="UP000012073"/>
    </source>
</evidence>
<accession>R7QCB0</accession>
<dbReference type="GO" id="GO:0033617">
    <property type="term" value="P:mitochondrial respiratory chain complex IV assembly"/>
    <property type="evidence" value="ECO:0007669"/>
    <property type="project" value="TreeGrafter"/>
</dbReference>
<dbReference type="Pfam" id="PF02630">
    <property type="entry name" value="SCO1-SenC"/>
    <property type="match status" value="1"/>
</dbReference>
<dbReference type="GeneID" id="17323250"/>
<dbReference type="GO" id="GO:0005739">
    <property type="term" value="C:mitochondrion"/>
    <property type="evidence" value="ECO:0007669"/>
    <property type="project" value="GOC"/>
</dbReference>
<dbReference type="SUPFAM" id="SSF52833">
    <property type="entry name" value="Thioredoxin-like"/>
    <property type="match status" value="1"/>
</dbReference>
<feature type="binding site" evidence="2">
    <location>
        <position position="121"/>
    </location>
    <ligand>
        <name>Cu cation</name>
        <dbReference type="ChEBI" id="CHEBI:23378"/>
    </ligand>
</feature>
<keyword evidence="5" id="KW-0812">Transmembrane</keyword>
<dbReference type="PhylomeDB" id="R7QCB0"/>
<dbReference type="RefSeq" id="XP_005715533.1">
    <property type="nucleotide sequence ID" value="XM_005715476.1"/>
</dbReference>
<dbReference type="KEGG" id="ccp:CHC_T00004179001"/>
<feature type="binding site" evidence="2">
    <location>
        <position position="215"/>
    </location>
    <ligand>
        <name>Cu cation</name>
        <dbReference type="ChEBI" id="CHEBI:23378"/>
    </ligand>
</feature>
<dbReference type="GO" id="GO:0046872">
    <property type="term" value="F:metal ion binding"/>
    <property type="evidence" value="ECO:0007669"/>
    <property type="project" value="UniProtKB-KW"/>
</dbReference>
<evidence type="ECO:0000313" key="6">
    <source>
        <dbReference type="EMBL" id="CDF35714.1"/>
    </source>
</evidence>
<proteinExistence type="inferred from homology"/>
<dbReference type="OrthoDB" id="270009at2759"/>
<feature type="binding site" evidence="2">
    <location>
        <position position="117"/>
    </location>
    <ligand>
        <name>Cu cation</name>
        <dbReference type="ChEBI" id="CHEBI:23378"/>
    </ligand>
</feature>
<dbReference type="AlphaFoldDB" id="R7QCB0"/>
<dbReference type="InterPro" id="IPR003782">
    <property type="entry name" value="SCO1/SenC"/>
</dbReference>
<feature type="region of interest" description="Disordered" evidence="4">
    <location>
        <begin position="15"/>
        <end position="34"/>
    </location>
</feature>
<keyword evidence="2" id="KW-0479">Metal-binding</keyword>
<dbReference type="OMA" id="GMMYAIA"/>
<keyword evidence="3" id="KW-1015">Disulfide bond</keyword>
<dbReference type="STRING" id="2769.R7QCB0"/>
<keyword evidence="5" id="KW-0472">Membrane</keyword>
<dbReference type="InterPro" id="IPR036249">
    <property type="entry name" value="Thioredoxin-like_sf"/>
</dbReference>
<organism evidence="6 7">
    <name type="scientific">Chondrus crispus</name>
    <name type="common">Carrageen Irish moss</name>
    <name type="synonym">Polymorpha crispa</name>
    <dbReference type="NCBI Taxonomy" id="2769"/>
    <lineage>
        <taxon>Eukaryota</taxon>
        <taxon>Rhodophyta</taxon>
        <taxon>Florideophyceae</taxon>
        <taxon>Rhodymeniophycidae</taxon>
        <taxon>Gigartinales</taxon>
        <taxon>Gigartinaceae</taxon>
        <taxon>Chondrus</taxon>
    </lineage>
</organism>
<sequence length="254" mass="27178">MFRSMRPVARRLLRRASSTGRAAPPGGGGGARTGQQGPISWRALAVFGVAGTAGLGYYSVKKQARMEGKRDIMRPQTVGKAAIGGAFSLVDGSSGAAVDETFLLGRWTLVYFGFTMCPDVCPAELTKVGEALTMLEGRGRRVRRDGKGGSVVTPVFISVDPARDSPERAAEYAAGFHKAFVGLSGSDEQVRQAAKAYRVYYSRDGGEGDEYLVDHSIITYLMDPGGEFREFYGTNSSAAEIAARVEAQMLAWKG</sequence>
<evidence type="ECO:0000256" key="2">
    <source>
        <dbReference type="PIRSR" id="PIRSR603782-1"/>
    </source>
</evidence>
<evidence type="ECO:0000256" key="5">
    <source>
        <dbReference type="SAM" id="Phobius"/>
    </source>
</evidence>
<feature type="transmembrane region" description="Helical" evidence="5">
    <location>
        <begin position="39"/>
        <end position="60"/>
    </location>
</feature>
<dbReference type="PANTHER" id="PTHR12151">
    <property type="entry name" value="ELECTRON TRANSPORT PROTIN SCO1/SENC FAMILY MEMBER"/>
    <property type="match status" value="1"/>
</dbReference>
<dbReference type="Proteomes" id="UP000012073">
    <property type="component" value="Unassembled WGS sequence"/>
</dbReference>
<dbReference type="FunFam" id="3.40.30.10:FF:000013">
    <property type="entry name" value="Blast:Protein SCO1 homolog, mitochondrial"/>
    <property type="match status" value="1"/>
</dbReference>